<name>A0A0E9LRN3_9BACT</name>
<evidence type="ECO:0000313" key="2">
    <source>
        <dbReference type="Proteomes" id="UP000032900"/>
    </source>
</evidence>
<dbReference type="AlphaFoldDB" id="A0A0E9LRN3"/>
<dbReference type="EMBL" id="BAZW01000131">
    <property type="protein sequence ID" value="GAO27889.1"/>
    <property type="molecule type" value="Genomic_DNA"/>
</dbReference>
<evidence type="ECO:0000313" key="1">
    <source>
        <dbReference type="EMBL" id="GAO27889.1"/>
    </source>
</evidence>
<sequence>MSVYSFYLNGKQGLNYSLDQNVIQEIVERQNIEIESSLKNLPSTAVTFAKDTIDLKTNLFFISQPLLIKENLINIVFRLKQPKTNITRNWVFVYIKENILLTPIVIYDEQNDFFWELHDL</sequence>
<reference evidence="1 2" key="1">
    <citation type="journal article" date="2015" name="Microbes Environ.">
        <title>Distribution and evolution of nitrogen fixation genes in the phylum bacteroidetes.</title>
        <authorList>
            <person name="Inoue J."/>
            <person name="Oshima K."/>
            <person name="Suda W."/>
            <person name="Sakamoto M."/>
            <person name="Iino T."/>
            <person name="Noda S."/>
            <person name="Hongoh Y."/>
            <person name="Hattori M."/>
            <person name="Ohkuma M."/>
        </authorList>
    </citation>
    <scope>NUCLEOTIDE SEQUENCE [LARGE SCALE GENOMIC DNA]</scope>
    <source>
        <strain evidence="1">JCM 15548</strain>
    </source>
</reference>
<accession>A0A0E9LRN3</accession>
<protein>
    <submittedName>
        <fullName evidence="1">Uncharacterized protein</fullName>
    </submittedName>
</protein>
<gene>
    <name evidence="1" type="ORF">JCM15548_14755</name>
</gene>
<dbReference type="Proteomes" id="UP000032900">
    <property type="component" value="Unassembled WGS sequence"/>
</dbReference>
<organism evidence="1 2">
    <name type="scientific">Geofilum rubicundum JCM 15548</name>
    <dbReference type="NCBI Taxonomy" id="1236989"/>
    <lineage>
        <taxon>Bacteria</taxon>
        <taxon>Pseudomonadati</taxon>
        <taxon>Bacteroidota</taxon>
        <taxon>Bacteroidia</taxon>
        <taxon>Marinilabiliales</taxon>
        <taxon>Marinilabiliaceae</taxon>
        <taxon>Geofilum</taxon>
    </lineage>
</organism>
<proteinExistence type="predicted"/>
<keyword evidence="2" id="KW-1185">Reference proteome</keyword>
<comment type="caution">
    <text evidence="1">The sequence shown here is derived from an EMBL/GenBank/DDBJ whole genome shotgun (WGS) entry which is preliminary data.</text>
</comment>